<keyword evidence="3" id="KW-1185">Reference proteome</keyword>
<evidence type="ECO:0000313" key="2">
    <source>
        <dbReference type="EnsemblMetazoa" id="ACHR005076-PA"/>
    </source>
</evidence>
<proteinExistence type="predicted"/>
<dbReference type="Pfam" id="PF20168">
    <property type="entry name" value="PDS5"/>
    <property type="match status" value="1"/>
</dbReference>
<sequence>MSQLPHILPDYMLVFAVTILTHDPQFTRPSDPAQLRQIERCLWLVLEPLVMNKEFFCFSFYKNLIERIKHHKDALKPEDEETNHKLWAICDVAMGLILTRLTFYDMREAPAEARIPSMYFQAQPEDFQNTRYYIPDDMYNLTDRSGRSVLPSGSKLGAPGAKPKLATASSSAASSSSSAAASASSSTVTISVTSSSSAMERNKLKTKYIRQPAHGDDEHNNGQDEEDESGPPPSKRSHKATDGASL</sequence>
<feature type="compositionally biased region" description="Basic and acidic residues" evidence="1">
    <location>
        <begin position="213"/>
        <end position="222"/>
    </location>
</feature>
<dbReference type="EnsemblMetazoa" id="ACHR005076-RA">
    <property type="protein sequence ID" value="ACHR005076-PA"/>
    <property type="gene ID" value="ACHR005076"/>
</dbReference>
<organism evidence="2 3">
    <name type="scientific">Anopheles christyi</name>
    <dbReference type="NCBI Taxonomy" id="43041"/>
    <lineage>
        <taxon>Eukaryota</taxon>
        <taxon>Metazoa</taxon>
        <taxon>Ecdysozoa</taxon>
        <taxon>Arthropoda</taxon>
        <taxon>Hexapoda</taxon>
        <taxon>Insecta</taxon>
        <taxon>Pterygota</taxon>
        <taxon>Neoptera</taxon>
        <taxon>Endopterygota</taxon>
        <taxon>Diptera</taxon>
        <taxon>Nematocera</taxon>
        <taxon>Culicoidea</taxon>
        <taxon>Culicidae</taxon>
        <taxon>Anophelinae</taxon>
        <taxon>Anopheles</taxon>
    </lineage>
</organism>
<accession>A0A182K2U2</accession>
<feature type="compositionally biased region" description="Low complexity" evidence="1">
    <location>
        <begin position="166"/>
        <end position="198"/>
    </location>
</feature>
<name>A0A182K2U2_9DIPT</name>
<reference evidence="3" key="1">
    <citation type="submission" date="2013-03" db="EMBL/GenBank/DDBJ databases">
        <title>The Genome Sequence of Anopheles christyi ACHKN1017.</title>
        <authorList>
            <consortium name="The Broad Institute Genomics Platform"/>
            <person name="Neafsey D.E."/>
            <person name="Besansky N."/>
            <person name="Walker B."/>
            <person name="Young S.K."/>
            <person name="Zeng Q."/>
            <person name="Gargeya S."/>
            <person name="Fitzgerald M."/>
            <person name="Haas B."/>
            <person name="Abouelleil A."/>
            <person name="Allen A.W."/>
            <person name="Alvarado L."/>
            <person name="Arachchi H.M."/>
            <person name="Berlin A.M."/>
            <person name="Chapman S.B."/>
            <person name="Gainer-Dewar J."/>
            <person name="Goldberg J."/>
            <person name="Griggs A."/>
            <person name="Gujja S."/>
            <person name="Hansen M."/>
            <person name="Howarth C."/>
            <person name="Imamovic A."/>
            <person name="Ireland A."/>
            <person name="Larimer J."/>
            <person name="McCowan C."/>
            <person name="Murphy C."/>
            <person name="Pearson M."/>
            <person name="Poon T.W."/>
            <person name="Priest M."/>
            <person name="Roberts A."/>
            <person name="Saif S."/>
            <person name="Shea T."/>
            <person name="Sisk P."/>
            <person name="Sykes S."/>
            <person name="Wortman J."/>
            <person name="Nusbaum C."/>
            <person name="Birren B."/>
        </authorList>
    </citation>
    <scope>NUCLEOTIDE SEQUENCE [LARGE SCALE GENOMIC DNA]</scope>
    <source>
        <strain evidence="3">ACHKN1017</strain>
    </source>
</reference>
<feature type="region of interest" description="Disordered" evidence="1">
    <location>
        <begin position="144"/>
        <end position="246"/>
    </location>
</feature>
<reference evidence="2" key="2">
    <citation type="submission" date="2020-05" db="UniProtKB">
        <authorList>
            <consortium name="EnsemblMetazoa"/>
        </authorList>
    </citation>
    <scope>IDENTIFICATION</scope>
    <source>
        <strain evidence="2">ACHKN1017</strain>
    </source>
</reference>
<evidence type="ECO:0000256" key="1">
    <source>
        <dbReference type="SAM" id="MobiDB-lite"/>
    </source>
</evidence>
<dbReference type="STRING" id="43041.A0A182K2U2"/>
<dbReference type="Proteomes" id="UP000075881">
    <property type="component" value="Unassembled WGS sequence"/>
</dbReference>
<dbReference type="VEuPathDB" id="VectorBase:ACHR005076"/>
<protein>
    <submittedName>
        <fullName evidence="2">Uncharacterized protein</fullName>
    </submittedName>
</protein>
<evidence type="ECO:0000313" key="3">
    <source>
        <dbReference type="Proteomes" id="UP000075881"/>
    </source>
</evidence>
<dbReference type="AlphaFoldDB" id="A0A182K2U2"/>